<accession>A0A813UH94</accession>
<evidence type="ECO:0000259" key="4">
    <source>
        <dbReference type="PROSITE" id="PS50222"/>
    </source>
</evidence>
<dbReference type="Proteomes" id="UP000663832">
    <property type="component" value="Unassembled WGS sequence"/>
</dbReference>
<feature type="domain" description="EF-hand" evidence="4">
    <location>
        <begin position="118"/>
        <end position="154"/>
    </location>
</feature>
<reference evidence="6" key="1">
    <citation type="submission" date="2021-02" db="EMBL/GenBank/DDBJ databases">
        <authorList>
            <person name="Nowell W R."/>
        </authorList>
    </citation>
    <scope>NUCLEOTIDE SEQUENCE</scope>
</reference>
<gene>
    <name evidence="6" type="ORF">BJG266_LOCUS6572</name>
    <name evidence="5" type="ORF">QVE165_LOCUS2947</name>
</gene>
<organism evidence="6 8">
    <name type="scientific">Adineta steineri</name>
    <dbReference type="NCBI Taxonomy" id="433720"/>
    <lineage>
        <taxon>Eukaryota</taxon>
        <taxon>Metazoa</taxon>
        <taxon>Spiralia</taxon>
        <taxon>Gnathifera</taxon>
        <taxon>Rotifera</taxon>
        <taxon>Eurotatoria</taxon>
        <taxon>Bdelloidea</taxon>
        <taxon>Adinetida</taxon>
        <taxon>Adinetidae</taxon>
        <taxon>Adineta</taxon>
    </lineage>
</organism>
<name>A0A813UH94_9BILA</name>
<dbReference type="EMBL" id="CAJNOM010000010">
    <property type="protein sequence ID" value="CAF0777211.1"/>
    <property type="molecule type" value="Genomic_DNA"/>
</dbReference>
<dbReference type="OrthoDB" id="26525at2759"/>
<dbReference type="AlphaFoldDB" id="A0A813UH94"/>
<protein>
    <recommendedName>
        <fullName evidence="4">EF-hand domain-containing protein</fullName>
    </recommendedName>
</protein>
<feature type="domain" description="EF-hand" evidence="4">
    <location>
        <begin position="81"/>
        <end position="116"/>
    </location>
</feature>
<dbReference type="GO" id="GO:0005509">
    <property type="term" value="F:calcium ion binding"/>
    <property type="evidence" value="ECO:0007669"/>
    <property type="project" value="InterPro"/>
</dbReference>
<dbReference type="InterPro" id="IPR011992">
    <property type="entry name" value="EF-hand-dom_pair"/>
</dbReference>
<evidence type="ECO:0000256" key="1">
    <source>
        <dbReference type="ARBA" id="ARBA00022737"/>
    </source>
</evidence>
<dbReference type="PROSITE" id="PS00018">
    <property type="entry name" value="EF_HAND_1"/>
    <property type="match status" value="3"/>
</dbReference>
<evidence type="ECO:0000256" key="3">
    <source>
        <dbReference type="SAM" id="MobiDB-lite"/>
    </source>
</evidence>
<dbReference type="PROSITE" id="PS50222">
    <property type="entry name" value="EF_HAND_2"/>
    <property type="match status" value="4"/>
</dbReference>
<dbReference type="Proteomes" id="UP000663877">
    <property type="component" value="Unassembled WGS sequence"/>
</dbReference>
<feature type="region of interest" description="Disordered" evidence="3">
    <location>
        <begin position="23"/>
        <end position="56"/>
    </location>
</feature>
<comment type="caution">
    <text evidence="6">The sequence shown here is derived from an EMBL/GenBank/DDBJ whole genome shotgun (WGS) entry which is preliminary data.</text>
</comment>
<dbReference type="Gene3D" id="1.10.238.10">
    <property type="entry name" value="EF-hand"/>
    <property type="match status" value="2"/>
</dbReference>
<feature type="domain" description="EF-hand" evidence="4">
    <location>
        <begin position="184"/>
        <end position="219"/>
    </location>
</feature>
<dbReference type="InterPro" id="IPR002048">
    <property type="entry name" value="EF_hand_dom"/>
</dbReference>
<evidence type="ECO:0000313" key="5">
    <source>
        <dbReference type="EMBL" id="CAF0777211.1"/>
    </source>
</evidence>
<proteinExistence type="predicted"/>
<sequence>MLAKCQIVPALASAVHGVIEDLPHIPESPSPQLNRSRFTSSTPSTTSPNLINSDVRSTNNYYNQLSSSNPLTASSMNSRTTSQLDPRKAFAYFDKNGDGKLSIKEFKSVMHDLGYKTVDKRFIKQMFAEANRNGNGRSLGHDEFVEFLESKLALQTPTAKSLPTTPFNNNTSFSLESNSSYTTKMQLDVETLFNCYDLDKNGFIEPKELRKVMKRLTGEKLSKQDIEEMISVADKNGDGLLDKSEFALLCSAF</sequence>
<keyword evidence="2" id="KW-0106">Calcium</keyword>
<feature type="domain" description="EF-hand" evidence="4">
    <location>
        <begin position="221"/>
        <end position="253"/>
    </location>
</feature>
<keyword evidence="7" id="KW-1185">Reference proteome</keyword>
<dbReference type="InterPro" id="IPR018247">
    <property type="entry name" value="EF_Hand_1_Ca_BS"/>
</dbReference>
<evidence type="ECO:0000313" key="6">
    <source>
        <dbReference type="EMBL" id="CAF0826903.1"/>
    </source>
</evidence>
<dbReference type="SMART" id="SM00054">
    <property type="entry name" value="EFh"/>
    <property type="match status" value="4"/>
</dbReference>
<dbReference type="Pfam" id="PF13499">
    <property type="entry name" value="EF-hand_7"/>
    <property type="match status" value="2"/>
</dbReference>
<feature type="compositionally biased region" description="Low complexity" evidence="3">
    <location>
        <begin position="39"/>
        <end position="48"/>
    </location>
</feature>
<dbReference type="PANTHER" id="PTHR23050">
    <property type="entry name" value="CALCIUM BINDING PROTEIN"/>
    <property type="match status" value="1"/>
</dbReference>
<evidence type="ECO:0000256" key="2">
    <source>
        <dbReference type="ARBA" id="ARBA00022837"/>
    </source>
</evidence>
<dbReference type="CDD" id="cd00051">
    <property type="entry name" value="EFh"/>
    <property type="match status" value="2"/>
</dbReference>
<dbReference type="SUPFAM" id="SSF47473">
    <property type="entry name" value="EF-hand"/>
    <property type="match status" value="1"/>
</dbReference>
<dbReference type="EMBL" id="CAJNOI010000019">
    <property type="protein sequence ID" value="CAF0826903.1"/>
    <property type="molecule type" value="Genomic_DNA"/>
</dbReference>
<dbReference type="InterPro" id="IPR050145">
    <property type="entry name" value="Centrin_CML-like"/>
</dbReference>
<keyword evidence="1" id="KW-0677">Repeat</keyword>
<evidence type="ECO:0000313" key="8">
    <source>
        <dbReference type="Proteomes" id="UP000663877"/>
    </source>
</evidence>
<dbReference type="FunFam" id="1.10.238.10:FF:000003">
    <property type="entry name" value="Calmodulin A"/>
    <property type="match status" value="1"/>
</dbReference>
<evidence type="ECO:0000313" key="7">
    <source>
        <dbReference type="Proteomes" id="UP000663832"/>
    </source>
</evidence>